<name>A0AAU7QA53_9GAMM</name>
<dbReference type="InterPro" id="IPR045738">
    <property type="entry name" value="DUF6088"/>
</dbReference>
<dbReference type="Pfam" id="PF19570">
    <property type="entry name" value="DUF6088"/>
    <property type="match status" value="1"/>
</dbReference>
<dbReference type="AlphaFoldDB" id="A0AAU7QA53"/>
<organism evidence="1">
    <name type="scientific">Acerihabitans sp. KWT182</name>
    <dbReference type="NCBI Taxonomy" id="3157919"/>
    <lineage>
        <taxon>Bacteria</taxon>
        <taxon>Pseudomonadati</taxon>
        <taxon>Pseudomonadota</taxon>
        <taxon>Gammaproteobacteria</taxon>
        <taxon>Enterobacterales</taxon>
        <taxon>Pectobacteriaceae</taxon>
        <taxon>Acerihabitans</taxon>
    </lineage>
</organism>
<reference evidence="1" key="1">
    <citation type="submission" date="2024-06" db="EMBL/GenBank/DDBJ databases">
        <authorList>
            <person name="Coelho C."/>
            <person name="Bento M."/>
            <person name="Garcia E."/>
            <person name="Camelo A."/>
            <person name="Brandao I."/>
            <person name="Espirito Santo C."/>
            <person name="Trovao J."/>
            <person name="Verissimo A."/>
            <person name="Costa J."/>
            <person name="Tiago I."/>
        </authorList>
    </citation>
    <scope>NUCLEOTIDE SEQUENCE</scope>
    <source>
        <strain evidence="1">KWT182</strain>
    </source>
</reference>
<accession>A0AAU7QA53</accession>
<protein>
    <submittedName>
        <fullName evidence="1">DUF6088 family protein</fullName>
    </submittedName>
</protein>
<sequence>MSIQSQIAKDIARFDPGRMFTYQALPAYKTSPDGTVKAMSRLVKEGQVRRFSKGVFYRPKQSVLGEARPSDSEKIKLHLYEGNKRIGYVTGLSLYNRMGLTTQMPKTVTIATRKARQKKRAGKH</sequence>
<gene>
    <name evidence="1" type="ORF">ABK905_02025</name>
</gene>
<evidence type="ECO:0000313" key="1">
    <source>
        <dbReference type="EMBL" id="XBS70100.1"/>
    </source>
</evidence>
<proteinExistence type="predicted"/>
<dbReference type="EMBL" id="CP157947">
    <property type="protein sequence ID" value="XBS70100.1"/>
    <property type="molecule type" value="Genomic_DNA"/>
</dbReference>